<proteinExistence type="predicted"/>
<dbReference type="Proteomes" id="UP000887566">
    <property type="component" value="Unplaced"/>
</dbReference>
<accession>A0A914VEI2</accession>
<dbReference type="Gene3D" id="1.10.600.10">
    <property type="entry name" value="Farnesyl Diphosphate Synthase"/>
    <property type="match status" value="1"/>
</dbReference>
<reference evidence="3" key="1">
    <citation type="submission" date="2022-11" db="UniProtKB">
        <authorList>
            <consortium name="WormBaseParasite"/>
        </authorList>
    </citation>
    <scope>IDENTIFICATION</scope>
</reference>
<evidence type="ECO:0000313" key="2">
    <source>
        <dbReference type="Proteomes" id="UP000887566"/>
    </source>
</evidence>
<dbReference type="InterPro" id="IPR002060">
    <property type="entry name" value="Squ/phyt_synthse"/>
</dbReference>
<sequence length="368" mass="40487">MSSLYSHNHVSFPTRHRRLSNPLSIPLDKSKLLLAAAVVSISTSSNLNFSSRQFASSASNPPSNPSSSRQPPSAASPPVASFQYCVDLVFKNDYENYLATLLLPAGCQRIMFAIRAFNVELALVRNQIQRYSGTTGIYRLQFWKDTIDMLYGVKKGPVPRQPVAIALKKFASSADKQLLYQLVEARQATLGDRPFVNVAALEEYGMKTHGALLRCAVAAIDQEKKSLSAENAAVCQQVCDILGSALGLGTHLRATGPLLARGIVVLPADLMSIHGLSQEAVFSARDPPAFKSLSRDLAQLAEKRLAEARGMTSKVPREFRPAFLPAVGLENYLTRLKKSDYNLLDAKLQRTYGLLSWQLGWRKLCGRY</sequence>
<name>A0A914VEI2_9BILA</name>
<feature type="region of interest" description="Disordered" evidence="1">
    <location>
        <begin position="56"/>
        <end position="75"/>
    </location>
</feature>
<dbReference type="InterPro" id="IPR008949">
    <property type="entry name" value="Isoprenoid_synthase_dom_sf"/>
</dbReference>
<evidence type="ECO:0000256" key="1">
    <source>
        <dbReference type="SAM" id="MobiDB-lite"/>
    </source>
</evidence>
<keyword evidence="2" id="KW-1185">Reference proteome</keyword>
<organism evidence="2 3">
    <name type="scientific">Plectus sambesii</name>
    <dbReference type="NCBI Taxonomy" id="2011161"/>
    <lineage>
        <taxon>Eukaryota</taxon>
        <taxon>Metazoa</taxon>
        <taxon>Ecdysozoa</taxon>
        <taxon>Nematoda</taxon>
        <taxon>Chromadorea</taxon>
        <taxon>Plectida</taxon>
        <taxon>Plectina</taxon>
        <taxon>Plectoidea</taxon>
        <taxon>Plectidae</taxon>
        <taxon>Plectus</taxon>
    </lineage>
</organism>
<evidence type="ECO:0000313" key="3">
    <source>
        <dbReference type="WBParaSite" id="PSAMB.scaffold187size67947.g3052.t1"/>
    </source>
</evidence>
<dbReference type="AlphaFoldDB" id="A0A914VEI2"/>
<dbReference type="SUPFAM" id="SSF48576">
    <property type="entry name" value="Terpenoid synthases"/>
    <property type="match status" value="1"/>
</dbReference>
<dbReference type="WBParaSite" id="PSAMB.scaffold187size67947.g3052.t1">
    <property type="protein sequence ID" value="PSAMB.scaffold187size67947.g3052.t1"/>
    <property type="gene ID" value="PSAMB.scaffold187size67947.g3052"/>
</dbReference>
<protein>
    <submittedName>
        <fullName evidence="3">NADH dehydrogenase (Ubiquinone) complex I, assembly factor 6</fullName>
    </submittedName>
</protein>
<dbReference type="Pfam" id="PF00494">
    <property type="entry name" value="SQS_PSY"/>
    <property type="match status" value="1"/>
</dbReference>